<feature type="transmembrane region" description="Helical" evidence="5">
    <location>
        <begin position="82"/>
        <end position="104"/>
    </location>
</feature>
<dbReference type="PANTHER" id="PTHR43394:SF19">
    <property type="entry name" value="ABC TRANSPORTER B FAMILY"/>
    <property type="match status" value="1"/>
</dbReference>
<dbReference type="WBParaSite" id="GPLIN_000216200">
    <property type="protein sequence ID" value="GPLIN_000216200"/>
    <property type="gene ID" value="GPLIN_000216200"/>
</dbReference>
<comment type="subcellular location">
    <subcellularLocation>
        <location evidence="1">Membrane</location>
        <topology evidence="1">Multi-pass membrane protein</topology>
    </subcellularLocation>
</comment>
<feature type="chain" id="PRO_5008146379" evidence="6">
    <location>
        <begin position="21"/>
        <end position="385"/>
    </location>
</feature>
<evidence type="ECO:0000256" key="2">
    <source>
        <dbReference type="ARBA" id="ARBA00022692"/>
    </source>
</evidence>
<evidence type="ECO:0000256" key="3">
    <source>
        <dbReference type="ARBA" id="ARBA00022989"/>
    </source>
</evidence>
<evidence type="ECO:0000256" key="1">
    <source>
        <dbReference type="ARBA" id="ARBA00004141"/>
    </source>
</evidence>
<feature type="transmembrane region" description="Helical" evidence="5">
    <location>
        <begin position="306"/>
        <end position="326"/>
    </location>
</feature>
<dbReference type="PANTHER" id="PTHR43394">
    <property type="entry name" value="ATP-DEPENDENT PERMEASE MDL1, MITOCHONDRIAL"/>
    <property type="match status" value="1"/>
</dbReference>
<dbReference type="InterPro" id="IPR011527">
    <property type="entry name" value="ABC1_TM_dom"/>
</dbReference>
<dbReference type="InterPro" id="IPR039421">
    <property type="entry name" value="Type_1_exporter"/>
</dbReference>
<dbReference type="Pfam" id="PF00664">
    <property type="entry name" value="ABC_membrane"/>
    <property type="match status" value="1"/>
</dbReference>
<feature type="transmembrane region" description="Helical" evidence="5">
    <location>
        <begin position="51"/>
        <end position="70"/>
    </location>
</feature>
<sequence length="385" mass="40425">MGCVLWTFLFVLTDLSVTFGSICFHGSSPSVGHFTEQLRAPYVFNRSVLDFFVISVLRSLFISLGCAIILCKNVRASRTLGLLSQASFGLCILLCSFSPTKFLALSDNSGPDHPGIIFSGDISLLLANFSFAIIAHRLLARLEEEEGEGDEEEGSEQSLPQNGPFASLVRQDVAFFDRHKTGEITSRLTADTTTMSDTIALNVNIFLRNTVQMGGSMLFMMALFSERKVQEAVAHSNDVAEESDRVDNVSNDVDRSRRAVASRAGDVRLRVEAEAAVAAAVVVAAADAAAAAAAVAVAARSNSRSAAGLLKAAVVAAVAAAAAAAAEVAAAAGAAAGADVASAWPFANALHALLAVSERKMRTISSAISFNIANDFVSIIAKTVF</sequence>
<feature type="transmembrane region" description="Helical" evidence="5">
    <location>
        <begin position="275"/>
        <end position="299"/>
    </location>
</feature>
<dbReference type="AlphaFoldDB" id="A0A183BNH6"/>
<name>A0A183BNH6_GLOPA</name>
<reference evidence="8" key="1">
    <citation type="submission" date="2013-12" db="EMBL/GenBank/DDBJ databases">
        <authorList>
            <person name="Aslett M."/>
        </authorList>
    </citation>
    <scope>NUCLEOTIDE SEQUENCE [LARGE SCALE GENOMIC DNA]</scope>
    <source>
        <strain evidence="8">Lindley</strain>
    </source>
</reference>
<feature type="domain" description="ABC transmembrane type-1" evidence="7">
    <location>
        <begin position="165"/>
        <end position="223"/>
    </location>
</feature>
<proteinExistence type="predicted"/>
<accession>A0A183BNH6</accession>
<evidence type="ECO:0000313" key="9">
    <source>
        <dbReference type="WBParaSite" id="GPLIN_000216200"/>
    </source>
</evidence>
<reference evidence="9" key="3">
    <citation type="submission" date="2016-06" db="UniProtKB">
        <authorList>
            <consortium name="WormBaseParasite"/>
        </authorList>
    </citation>
    <scope>IDENTIFICATION</scope>
</reference>
<keyword evidence="2 5" id="KW-0812">Transmembrane</keyword>
<dbReference type="GO" id="GO:0015421">
    <property type="term" value="F:ABC-type oligopeptide transporter activity"/>
    <property type="evidence" value="ECO:0007669"/>
    <property type="project" value="TreeGrafter"/>
</dbReference>
<evidence type="ECO:0000256" key="5">
    <source>
        <dbReference type="SAM" id="Phobius"/>
    </source>
</evidence>
<keyword evidence="3 5" id="KW-1133">Transmembrane helix</keyword>
<evidence type="ECO:0000313" key="8">
    <source>
        <dbReference type="Proteomes" id="UP000050741"/>
    </source>
</evidence>
<evidence type="ECO:0000256" key="6">
    <source>
        <dbReference type="SAM" id="SignalP"/>
    </source>
</evidence>
<reference evidence="8" key="2">
    <citation type="submission" date="2014-05" db="EMBL/GenBank/DDBJ databases">
        <title>The genome and life-stage specific transcriptomes of Globodera pallida elucidate key aspects of plant parasitism by a cyst nematode.</title>
        <authorList>
            <person name="Cotton J.A."/>
            <person name="Lilley C.J."/>
            <person name="Jones L.M."/>
            <person name="Kikuchi T."/>
            <person name="Reid A.J."/>
            <person name="Thorpe P."/>
            <person name="Tsai I.J."/>
            <person name="Beasley H."/>
            <person name="Blok V."/>
            <person name="Cock P.J.A."/>
            <person name="Van den Akker S.E."/>
            <person name="Holroyd N."/>
            <person name="Hunt M."/>
            <person name="Mantelin S."/>
            <person name="Naghra H."/>
            <person name="Pain A."/>
            <person name="Palomares-Rius J.E."/>
            <person name="Zarowiecki M."/>
            <person name="Berriman M."/>
            <person name="Jones J.T."/>
            <person name="Urwin P.E."/>
        </authorList>
    </citation>
    <scope>NUCLEOTIDE SEQUENCE [LARGE SCALE GENOMIC DNA]</scope>
    <source>
        <strain evidence="8">Lindley</strain>
    </source>
</reference>
<feature type="transmembrane region" description="Helical" evidence="5">
    <location>
        <begin position="116"/>
        <end position="135"/>
    </location>
</feature>
<dbReference type="Gene3D" id="1.20.1560.10">
    <property type="entry name" value="ABC transporter type 1, transmembrane domain"/>
    <property type="match status" value="1"/>
</dbReference>
<dbReference type="PROSITE" id="PS50929">
    <property type="entry name" value="ABC_TM1F"/>
    <property type="match status" value="1"/>
</dbReference>
<keyword evidence="6" id="KW-0732">Signal</keyword>
<organism evidence="8 9">
    <name type="scientific">Globodera pallida</name>
    <name type="common">Potato cyst nematode worm</name>
    <name type="synonym">Heterodera pallida</name>
    <dbReference type="NCBI Taxonomy" id="36090"/>
    <lineage>
        <taxon>Eukaryota</taxon>
        <taxon>Metazoa</taxon>
        <taxon>Ecdysozoa</taxon>
        <taxon>Nematoda</taxon>
        <taxon>Chromadorea</taxon>
        <taxon>Rhabditida</taxon>
        <taxon>Tylenchina</taxon>
        <taxon>Tylenchomorpha</taxon>
        <taxon>Tylenchoidea</taxon>
        <taxon>Heteroderidae</taxon>
        <taxon>Heteroderinae</taxon>
        <taxon>Globodera</taxon>
    </lineage>
</organism>
<evidence type="ECO:0000259" key="7">
    <source>
        <dbReference type="PROSITE" id="PS50929"/>
    </source>
</evidence>
<dbReference type="GO" id="GO:0005524">
    <property type="term" value="F:ATP binding"/>
    <property type="evidence" value="ECO:0007669"/>
    <property type="project" value="InterPro"/>
</dbReference>
<keyword evidence="8" id="KW-1185">Reference proteome</keyword>
<protein>
    <submittedName>
        <fullName evidence="9">ABC transmembrane type-1 domain-containing protein</fullName>
    </submittedName>
</protein>
<feature type="signal peptide" evidence="6">
    <location>
        <begin position="1"/>
        <end position="20"/>
    </location>
</feature>
<keyword evidence="4 5" id="KW-0472">Membrane</keyword>
<evidence type="ECO:0000256" key="4">
    <source>
        <dbReference type="ARBA" id="ARBA00023136"/>
    </source>
</evidence>
<dbReference type="GO" id="GO:0016020">
    <property type="term" value="C:membrane"/>
    <property type="evidence" value="ECO:0007669"/>
    <property type="project" value="UniProtKB-SubCell"/>
</dbReference>
<dbReference type="SUPFAM" id="SSF90123">
    <property type="entry name" value="ABC transporter transmembrane region"/>
    <property type="match status" value="1"/>
</dbReference>
<dbReference type="InterPro" id="IPR036640">
    <property type="entry name" value="ABC1_TM_sf"/>
</dbReference>
<dbReference type="Proteomes" id="UP000050741">
    <property type="component" value="Unassembled WGS sequence"/>
</dbReference>